<dbReference type="PROSITE" id="PS50850">
    <property type="entry name" value="MFS"/>
    <property type="match status" value="1"/>
</dbReference>
<sequence length="171" mass="17423">MANESFGGISNITPWLWVWGIGGVVGSFLIGPIADRVSGPKLVTIIMLMLTVSLAALPFTACINAWLAMVPIAIWGAVGWALQVPQNNQLISAREGIGGGNVAVALNESALYLGSAIGAAAGGLIFAFQLGGWALPFAAASVAGLGLLLQLIALKSNGILSANKSARCSSY</sequence>
<evidence type="ECO:0000256" key="3">
    <source>
        <dbReference type="ARBA" id="ARBA00022692"/>
    </source>
</evidence>
<comment type="caution">
    <text evidence="8">The sequence shown here is derived from an EMBL/GenBank/DDBJ whole genome shotgun (WGS) entry which is preliminary data.</text>
</comment>
<evidence type="ECO:0000313" key="8">
    <source>
        <dbReference type="EMBL" id="MCH4814032.1"/>
    </source>
</evidence>
<gene>
    <name evidence="8" type="ORF">MLE19_22200</name>
</gene>
<protein>
    <recommendedName>
        <fullName evidence="7">Major facilitator superfamily (MFS) profile domain-containing protein</fullName>
    </recommendedName>
</protein>
<evidence type="ECO:0000256" key="6">
    <source>
        <dbReference type="SAM" id="Phobius"/>
    </source>
</evidence>
<dbReference type="PANTHER" id="PTHR43124:SF3">
    <property type="entry name" value="CHLORAMPHENICOL EFFLUX PUMP RV0191"/>
    <property type="match status" value="1"/>
</dbReference>
<evidence type="ECO:0000259" key="7">
    <source>
        <dbReference type="PROSITE" id="PS50850"/>
    </source>
</evidence>
<dbReference type="SUPFAM" id="SSF103473">
    <property type="entry name" value="MFS general substrate transporter"/>
    <property type="match status" value="1"/>
</dbReference>
<keyword evidence="9" id="KW-1185">Reference proteome</keyword>
<evidence type="ECO:0000256" key="4">
    <source>
        <dbReference type="ARBA" id="ARBA00022989"/>
    </source>
</evidence>
<name>A0ABS9SD61_9GAMM</name>
<dbReference type="EMBL" id="JAKVTW010000032">
    <property type="protein sequence ID" value="MCH4814032.1"/>
    <property type="molecule type" value="Genomic_DNA"/>
</dbReference>
<accession>A0ABS9SD61</accession>
<dbReference type="InterPro" id="IPR050189">
    <property type="entry name" value="MFS_Efflux_Transporters"/>
</dbReference>
<evidence type="ECO:0000256" key="2">
    <source>
        <dbReference type="ARBA" id="ARBA00022475"/>
    </source>
</evidence>
<feature type="transmembrane region" description="Helical" evidence="6">
    <location>
        <begin position="12"/>
        <end position="30"/>
    </location>
</feature>
<evidence type="ECO:0000256" key="5">
    <source>
        <dbReference type="ARBA" id="ARBA00023136"/>
    </source>
</evidence>
<feature type="domain" description="Major facilitator superfamily (MFS) profile" evidence="7">
    <location>
        <begin position="1"/>
        <end position="171"/>
    </location>
</feature>
<feature type="transmembrane region" description="Helical" evidence="6">
    <location>
        <begin position="42"/>
        <end position="59"/>
    </location>
</feature>
<reference evidence="8 9" key="1">
    <citation type="submission" date="2022-03" db="EMBL/GenBank/DDBJ databases">
        <title>Genomic signatures underlying metal tolerance in selected Arctic bacterial isolates.</title>
        <authorList>
            <person name="Thomas F.A."/>
            <person name="Venkatachalam S."/>
            <person name="Krishnan K.P."/>
        </authorList>
    </citation>
    <scope>NUCLEOTIDE SEQUENCE [LARGE SCALE GENOMIC DNA]</scope>
    <source>
        <strain evidence="8 9">HM116</strain>
    </source>
</reference>
<keyword evidence="2" id="KW-1003">Cell membrane</keyword>
<evidence type="ECO:0000313" key="9">
    <source>
        <dbReference type="Proteomes" id="UP001320609"/>
    </source>
</evidence>
<feature type="transmembrane region" description="Helical" evidence="6">
    <location>
        <begin position="65"/>
        <end position="84"/>
    </location>
</feature>
<dbReference type="PANTHER" id="PTHR43124">
    <property type="entry name" value="PURINE EFFLUX PUMP PBUE"/>
    <property type="match status" value="1"/>
</dbReference>
<dbReference type="InterPro" id="IPR020846">
    <property type="entry name" value="MFS_dom"/>
</dbReference>
<dbReference type="Proteomes" id="UP001320609">
    <property type="component" value="Unassembled WGS sequence"/>
</dbReference>
<evidence type="ECO:0000256" key="1">
    <source>
        <dbReference type="ARBA" id="ARBA00004651"/>
    </source>
</evidence>
<comment type="subcellular location">
    <subcellularLocation>
        <location evidence="1">Cell membrane</location>
        <topology evidence="1">Multi-pass membrane protein</topology>
    </subcellularLocation>
</comment>
<keyword evidence="3 6" id="KW-0812">Transmembrane</keyword>
<proteinExistence type="predicted"/>
<keyword evidence="4 6" id="KW-1133">Transmembrane helix</keyword>
<keyword evidence="5 6" id="KW-0472">Membrane</keyword>
<feature type="transmembrane region" description="Helical" evidence="6">
    <location>
        <begin position="134"/>
        <end position="154"/>
    </location>
</feature>
<dbReference type="Gene3D" id="1.20.1250.20">
    <property type="entry name" value="MFS general substrate transporter like domains"/>
    <property type="match status" value="1"/>
</dbReference>
<dbReference type="InterPro" id="IPR036259">
    <property type="entry name" value="MFS_trans_sf"/>
</dbReference>
<organism evidence="8 9">
    <name type="scientific">Vreelandella neptunia</name>
    <dbReference type="NCBI Taxonomy" id="115551"/>
    <lineage>
        <taxon>Bacteria</taxon>
        <taxon>Pseudomonadati</taxon>
        <taxon>Pseudomonadota</taxon>
        <taxon>Gammaproteobacteria</taxon>
        <taxon>Oceanospirillales</taxon>
        <taxon>Halomonadaceae</taxon>
        <taxon>Vreelandella</taxon>
    </lineage>
</organism>
<feature type="transmembrane region" description="Helical" evidence="6">
    <location>
        <begin position="110"/>
        <end position="128"/>
    </location>
</feature>